<feature type="signal peptide" evidence="1">
    <location>
        <begin position="1"/>
        <end position="20"/>
    </location>
</feature>
<protein>
    <submittedName>
        <fullName evidence="2">Transporter</fullName>
    </submittedName>
</protein>
<organism evidence="2 3">
    <name type="scientific">Telluria aromaticivorans</name>
    <dbReference type="NCBI Taxonomy" id="2725995"/>
    <lineage>
        <taxon>Bacteria</taxon>
        <taxon>Pseudomonadati</taxon>
        <taxon>Pseudomonadota</taxon>
        <taxon>Betaproteobacteria</taxon>
        <taxon>Burkholderiales</taxon>
        <taxon>Oxalobacteraceae</taxon>
        <taxon>Telluria group</taxon>
        <taxon>Telluria</taxon>
    </lineage>
</organism>
<keyword evidence="1" id="KW-0732">Signal</keyword>
<evidence type="ECO:0000313" key="3">
    <source>
        <dbReference type="Proteomes" id="UP000533905"/>
    </source>
</evidence>
<gene>
    <name evidence="2" type="ORF">HGB41_11150</name>
</gene>
<evidence type="ECO:0000256" key="1">
    <source>
        <dbReference type="SAM" id="SignalP"/>
    </source>
</evidence>
<keyword evidence="3" id="KW-1185">Reference proteome</keyword>
<dbReference type="RefSeq" id="WP_171084211.1">
    <property type="nucleotide sequence ID" value="NZ_JABAIV010000003.1"/>
</dbReference>
<name>A0A7Y2JYW3_9BURK</name>
<feature type="chain" id="PRO_5030945142" evidence="1">
    <location>
        <begin position="21"/>
        <end position="258"/>
    </location>
</feature>
<dbReference type="AlphaFoldDB" id="A0A7Y2JYW3"/>
<dbReference type="InterPro" id="IPR025737">
    <property type="entry name" value="FApF"/>
</dbReference>
<reference evidence="2 3" key="1">
    <citation type="submission" date="2020-04" db="EMBL/GenBank/DDBJ databases">
        <title>Massilia sp. nov., a cold adapted bacteria isolated from Arctic soil.</title>
        <authorList>
            <person name="Son J."/>
            <person name="Ka J.-O."/>
        </authorList>
    </citation>
    <scope>NUCLEOTIDE SEQUENCE [LARGE SCALE GENOMIC DNA]</scope>
    <source>
        <strain evidence="2 3">ML15P13</strain>
    </source>
</reference>
<evidence type="ECO:0000313" key="2">
    <source>
        <dbReference type="EMBL" id="NNG23550.1"/>
    </source>
</evidence>
<proteinExistence type="predicted"/>
<dbReference type="Proteomes" id="UP000533905">
    <property type="component" value="Unassembled WGS sequence"/>
</dbReference>
<sequence length="258" mass="27472">MKHFAVISALALCATPAVHAQDEIATDRPDFVESSNVVGKSRLQVETSLLLERDRSGAARDRTVSTPTLLRYGIGETFELRAETDGRMIARHTEGGLRGTETGYADTSLGVKWHAMDAGGSLPSVGVLLHADLDSGSRAFRGQGLRPSLRVVGEWELPGELSLGVMPGVGVERGDAGRYRYAILGVVLGKSINERLRGFIEVAMPQIARSVDGGTQASFDAGGAYLLSDTVQVDAMVSRGLNSRTPDLAFTVGLSFKL</sequence>
<dbReference type="Pfam" id="PF13557">
    <property type="entry name" value="Phenol_MetA_deg"/>
    <property type="match status" value="1"/>
</dbReference>
<dbReference type="EMBL" id="JABAIV010000003">
    <property type="protein sequence ID" value="NNG23550.1"/>
    <property type="molecule type" value="Genomic_DNA"/>
</dbReference>
<comment type="caution">
    <text evidence="2">The sequence shown here is derived from an EMBL/GenBank/DDBJ whole genome shotgun (WGS) entry which is preliminary data.</text>
</comment>
<accession>A0A7Y2JYW3</accession>